<evidence type="ECO:0000313" key="7">
    <source>
        <dbReference type="Proteomes" id="UP001589654"/>
    </source>
</evidence>
<dbReference type="GO" id="GO:0008675">
    <property type="term" value="F:2-dehydro-3-deoxy-phosphogluconate aldolase activity"/>
    <property type="evidence" value="ECO:0007669"/>
    <property type="project" value="UniProtKB-EC"/>
</dbReference>
<comment type="caution">
    <text evidence="6">The sequence shown here is derived from an EMBL/GenBank/DDBJ whole genome shotgun (WGS) entry which is preliminary data.</text>
</comment>
<dbReference type="InterPro" id="IPR013785">
    <property type="entry name" value="Aldolase_TIM"/>
</dbReference>
<name>A0ABV5J3W9_9BACT</name>
<comment type="pathway">
    <text evidence="1">Carbohydrate acid metabolism.</text>
</comment>
<reference evidence="6 7" key="1">
    <citation type="submission" date="2024-09" db="EMBL/GenBank/DDBJ databases">
        <authorList>
            <person name="Sun Q."/>
            <person name="Mori K."/>
        </authorList>
    </citation>
    <scope>NUCLEOTIDE SEQUENCE [LARGE SCALE GENOMIC DNA]</scope>
    <source>
        <strain evidence="6 7">CECT 7682</strain>
    </source>
</reference>
<sequence length="223" mass="24153">MRFSKSEITAAMEATGMIPVFNHSDIEVAKSVVDSSYQGGVRVFEFTNRGANSLEVFKALKEYAKQYEDLILGIGTIFTPAEAEEFLEAGADFIVSPALIPNIGAFCNNKGILWIPGCGTVTEIYNAKEMGAEVVKAFPGNVLGASFVSAVKAVMPDLKIMPTGGVEPTEDNLSKWFGAGVVCVGMGSQLFKKEWIRNKDFAPLEKQIGQTLELIQSIKKKNS</sequence>
<dbReference type="InterPro" id="IPR000887">
    <property type="entry name" value="Aldlse_KDPG_KHG"/>
</dbReference>
<dbReference type="CDD" id="cd00452">
    <property type="entry name" value="KDPG_aldolase"/>
    <property type="match status" value="1"/>
</dbReference>
<dbReference type="EMBL" id="JBHMEW010000050">
    <property type="protein sequence ID" value="MFB9211517.1"/>
    <property type="molecule type" value="Genomic_DNA"/>
</dbReference>
<comment type="similarity">
    <text evidence="2">Belongs to the KHG/KDPG aldolase family.</text>
</comment>
<dbReference type="Proteomes" id="UP001589654">
    <property type="component" value="Unassembled WGS sequence"/>
</dbReference>
<dbReference type="SUPFAM" id="SSF51569">
    <property type="entry name" value="Aldolase"/>
    <property type="match status" value="1"/>
</dbReference>
<protein>
    <submittedName>
        <fullName evidence="6">Bifunctional 4-hydroxy-2-oxoglutarate aldolase/2-dehydro-3-deoxy-phosphogluconate aldolase</fullName>
        <ecNumber evidence="6">4.1.2.14</ecNumber>
        <ecNumber evidence="6">4.1.3.16</ecNumber>
    </submittedName>
</protein>
<comment type="subunit">
    <text evidence="3">Homotrimer.</text>
</comment>
<keyword evidence="4 6" id="KW-0456">Lyase</keyword>
<keyword evidence="5" id="KW-0119">Carbohydrate metabolism</keyword>
<dbReference type="NCBIfam" id="TIGR01182">
    <property type="entry name" value="eda"/>
    <property type="match status" value="1"/>
</dbReference>
<evidence type="ECO:0000256" key="1">
    <source>
        <dbReference type="ARBA" id="ARBA00004761"/>
    </source>
</evidence>
<organism evidence="6 7">
    <name type="scientific">Echinicola jeungdonensis</name>
    <dbReference type="NCBI Taxonomy" id="709343"/>
    <lineage>
        <taxon>Bacteria</taxon>
        <taxon>Pseudomonadati</taxon>
        <taxon>Bacteroidota</taxon>
        <taxon>Cytophagia</taxon>
        <taxon>Cytophagales</taxon>
        <taxon>Cyclobacteriaceae</taxon>
        <taxon>Echinicola</taxon>
    </lineage>
</organism>
<gene>
    <name evidence="6" type="ORF">ACFFUR_06855</name>
</gene>
<evidence type="ECO:0000313" key="6">
    <source>
        <dbReference type="EMBL" id="MFB9211517.1"/>
    </source>
</evidence>
<dbReference type="EC" id="4.1.3.16" evidence="6"/>
<accession>A0ABV5J3W9</accession>
<evidence type="ECO:0000256" key="4">
    <source>
        <dbReference type="ARBA" id="ARBA00023239"/>
    </source>
</evidence>
<proteinExistence type="inferred from homology"/>
<dbReference type="Gene3D" id="3.20.20.70">
    <property type="entry name" value="Aldolase class I"/>
    <property type="match status" value="1"/>
</dbReference>
<dbReference type="NCBIfam" id="NF005499">
    <property type="entry name" value="PRK07114.1"/>
    <property type="match status" value="1"/>
</dbReference>
<keyword evidence="7" id="KW-1185">Reference proteome</keyword>
<evidence type="ECO:0000256" key="2">
    <source>
        <dbReference type="ARBA" id="ARBA00006906"/>
    </source>
</evidence>
<dbReference type="Pfam" id="PF01081">
    <property type="entry name" value="Aldolase"/>
    <property type="match status" value="1"/>
</dbReference>
<dbReference type="EC" id="4.1.2.14" evidence="6"/>
<dbReference type="PANTHER" id="PTHR30246">
    <property type="entry name" value="2-KETO-3-DEOXY-6-PHOSPHOGLUCONATE ALDOLASE"/>
    <property type="match status" value="1"/>
</dbReference>
<evidence type="ECO:0000256" key="5">
    <source>
        <dbReference type="ARBA" id="ARBA00023277"/>
    </source>
</evidence>
<dbReference type="PANTHER" id="PTHR30246:SF1">
    <property type="entry name" value="2-DEHYDRO-3-DEOXY-6-PHOSPHOGALACTONATE ALDOLASE-RELATED"/>
    <property type="match status" value="1"/>
</dbReference>
<evidence type="ECO:0000256" key="3">
    <source>
        <dbReference type="ARBA" id="ARBA00011233"/>
    </source>
</evidence>
<dbReference type="RefSeq" id="WP_290249230.1">
    <property type="nucleotide sequence ID" value="NZ_JAUFQT010000002.1"/>
</dbReference>
<dbReference type="GO" id="GO:0008700">
    <property type="term" value="F:(R,S)-4-hydroxy-2-oxoglutarate aldolase activity"/>
    <property type="evidence" value="ECO:0007669"/>
    <property type="project" value="UniProtKB-EC"/>
</dbReference>